<keyword evidence="3" id="KW-1185">Reference proteome</keyword>
<organism evidence="2 3">
    <name type="scientific">Aplosporella prunicola CBS 121167</name>
    <dbReference type="NCBI Taxonomy" id="1176127"/>
    <lineage>
        <taxon>Eukaryota</taxon>
        <taxon>Fungi</taxon>
        <taxon>Dikarya</taxon>
        <taxon>Ascomycota</taxon>
        <taxon>Pezizomycotina</taxon>
        <taxon>Dothideomycetes</taxon>
        <taxon>Dothideomycetes incertae sedis</taxon>
        <taxon>Botryosphaeriales</taxon>
        <taxon>Aplosporellaceae</taxon>
        <taxon>Aplosporella</taxon>
    </lineage>
</organism>
<reference evidence="2" key="1">
    <citation type="journal article" date="2020" name="Stud. Mycol.">
        <title>101 Dothideomycetes genomes: a test case for predicting lifestyles and emergence of pathogens.</title>
        <authorList>
            <person name="Haridas S."/>
            <person name="Albert R."/>
            <person name="Binder M."/>
            <person name="Bloem J."/>
            <person name="Labutti K."/>
            <person name="Salamov A."/>
            <person name="Andreopoulos B."/>
            <person name="Baker S."/>
            <person name="Barry K."/>
            <person name="Bills G."/>
            <person name="Bluhm B."/>
            <person name="Cannon C."/>
            <person name="Castanera R."/>
            <person name="Culley D."/>
            <person name="Daum C."/>
            <person name="Ezra D."/>
            <person name="Gonzalez J."/>
            <person name="Henrissat B."/>
            <person name="Kuo A."/>
            <person name="Liang C."/>
            <person name="Lipzen A."/>
            <person name="Lutzoni F."/>
            <person name="Magnuson J."/>
            <person name="Mondo S."/>
            <person name="Nolan M."/>
            <person name="Ohm R."/>
            <person name="Pangilinan J."/>
            <person name="Park H.-J."/>
            <person name="Ramirez L."/>
            <person name="Alfaro M."/>
            <person name="Sun H."/>
            <person name="Tritt A."/>
            <person name="Yoshinaga Y."/>
            <person name="Zwiers L.-H."/>
            <person name="Turgeon B."/>
            <person name="Goodwin S."/>
            <person name="Spatafora J."/>
            <person name="Crous P."/>
            <person name="Grigoriev I."/>
        </authorList>
    </citation>
    <scope>NUCLEOTIDE SEQUENCE</scope>
    <source>
        <strain evidence="2">CBS 121167</strain>
    </source>
</reference>
<evidence type="ECO:0000256" key="1">
    <source>
        <dbReference type="SAM" id="MobiDB-lite"/>
    </source>
</evidence>
<gene>
    <name evidence="2" type="ORF">K452DRAFT_286365</name>
</gene>
<dbReference type="Proteomes" id="UP000799438">
    <property type="component" value="Unassembled WGS sequence"/>
</dbReference>
<dbReference type="RefSeq" id="XP_033398442.1">
    <property type="nucleotide sequence ID" value="XM_033540280.1"/>
</dbReference>
<evidence type="ECO:0000313" key="3">
    <source>
        <dbReference type="Proteomes" id="UP000799438"/>
    </source>
</evidence>
<protein>
    <submittedName>
        <fullName evidence="2">Uncharacterized protein</fullName>
    </submittedName>
</protein>
<feature type="compositionally biased region" description="Polar residues" evidence="1">
    <location>
        <begin position="28"/>
        <end position="43"/>
    </location>
</feature>
<dbReference type="EMBL" id="ML995483">
    <property type="protein sequence ID" value="KAF2142730.1"/>
    <property type="molecule type" value="Genomic_DNA"/>
</dbReference>
<name>A0A6A6BEZ9_9PEZI</name>
<accession>A0A6A6BEZ9</accession>
<feature type="compositionally biased region" description="Basic residues" evidence="1">
    <location>
        <begin position="48"/>
        <end position="57"/>
    </location>
</feature>
<sequence length="132" mass="15290">MPKKLKRFQKLLAYYAAVKIARTHSTINTQVKNVHNPPNNSPQCKPHPPPRHRRSKAARAAQSHDSERPRRRSRDRLLRPDYLPKPLSEEPLSASRSLRCHGSPSSTAPVTQKRKREKGRENPRKQNKIRAR</sequence>
<dbReference type="AlphaFoldDB" id="A0A6A6BEZ9"/>
<feature type="region of interest" description="Disordered" evidence="1">
    <location>
        <begin position="28"/>
        <end position="132"/>
    </location>
</feature>
<proteinExistence type="predicted"/>
<evidence type="ECO:0000313" key="2">
    <source>
        <dbReference type="EMBL" id="KAF2142730.1"/>
    </source>
</evidence>
<dbReference type="GeneID" id="54297776"/>